<dbReference type="AlphaFoldDB" id="D6U5R6"/>
<accession>D6U5R6</accession>
<comment type="caution">
    <text evidence="1">The sequence shown here is derived from an EMBL/GenBank/DDBJ whole genome shotgun (WGS) entry which is preliminary data.</text>
</comment>
<gene>
    <name evidence="1" type="ORF">Krac_0918</name>
</gene>
<evidence type="ECO:0000313" key="1">
    <source>
        <dbReference type="EMBL" id="EFH80327.1"/>
    </source>
</evidence>
<dbReference type="STRING" id="485913.Krac_0918"/>
<organism evidence="1 2">
    <name type="scientific">Ktedonobacter racemifer DSM 44963</name>
    <dbReference type="NCBI Taxonomy" id="485913"/>
    <lineage>
        <taxon>Bacteria</taxon>
        <taxon>Bacillati</taxon>
        <taxon>Chloroflexota</taxon>
        <taxon>Ktedonobacteria</taxon>
        <taxon>Ktedonobacterales</taxon>
        <taxon>Ktedonobacteraceae</taxon>
        <taxon>Ktedonobacter</taxon>
    </lineage>
</organism>
<dbReference type="InParanoid" id="D6U5R6"/>
<dbReference type="EMBL" id="ADVG01000005">
    <property type="protein sequence ID" value="EFH80327.1"/>
    <property type="molecule type" value="Genomic_DNA"/>
</dbReference>
<proteinExistence type="predicted"/>
<evidence type="ECO:0000313" key="2">
    <source>
        <dbReference type="Proteomes" id="UP000004508"/>
    </source>
</evidence>
<sequence length="154" mass="18144">MSDYYEYAINCTFSSSLDPHLLDTLRYLVRTHEYAFDAPSDHPFFGAEEFEGQRYEAWRDILQVDPDEERGYFARFFRVHSSRTQWSTASEAPYILSFQIAVHDDAEGDVWRLLQWLATISDSQGFVGYSIRQGHGVSEHPRLWYFENQQLVSR</sequence>
<name>D6U5R6_KTERA</name>
<protein>
    <submittedName>
        <fullName evidence="1">Uncharacterized protein</fullName>
    </submittedName>
</protein>
<reference evidence="1 2" key="1">
    <citation type="journal article" date="2011" name="Stand. Genomic Sci.">
        <title>Non-contiguous finished genome sequence and contextual data of the filamentous soil bacterium Ktedonobacter racemifer type strain (SOSP1-21).</title>
        <authorList>
            <person name="Chang Y.J."/>
            <person name="Land M."/>
            <person name="Hauser L."/>
            <person name="Chertkov O."/>
            <person name="Del Rio T.G."/>
            <person name="Nolan M."/>
            <person name="Copeland A."/>
            <person name="Tice H."/>
            <person name="Cheng J.F."/>
            <person name="Lucas S."/>
            <person name="Han C."/>
            <person name="Goodwin L."/>
            <person name="Pitluck S."/>
            <person name="Ivanova N."/>
            <person name="Ovchinikova G."/>
            <person name="Pati A."/>
            <person name="Chen A."/>
            <person name="Palaniappan K."/>
            <person name="Mavromatis K."/>
            <person name="Liolios K."/>
            <person name="Brettin T."/>
            <person name="Fiebig A."/>
            <person name="Rohde M."/>
            <person name="Abt B."/>
            <person name="Goker M."/>
            <person name="Detter J.C."/>
            <person name="Woyke T."/>
            <person name="Bristow J."/>
            <person name="Eisen J.A."/>
            <person name="Markowitz V."/>
            <person name="Hugenholtz P."/>
            <person name="Kyrpides N.C."/>
            <person name="Klenk H.P."/>
            <person name="Lapidus A."/>
        </authorList>
    </citation>
    <scope>NUCLEOTIDE SEQUENCE [LARGE SCALE GENOMIC DNA]</scope>
    <source>
        <strain evidence="2">DSM 44963</strain>
    </source>
</reference>
<dbReference type="RefSeq" id="WP_007922833.1">
    <property type="nucleotide sequence ID" value="NZ_ADVG01000005.1"/>
</dbReference>
<keyword evidence="2" id="KW-1185">Reference proteome</keyword>
<dbReference type="OrthoDB" id="9959491at2"/>
<dbReference type="Proteomes" id="UP000004508">
    <property type="component" value="Unassembled WGS sequence"/>
</dbReference>